<comment type="caution">
    <text evidence="1">The sequence shown here is derived from an EMBL/GenBank/DDBJ whole genome shotgun (WGS) entry which is preliminary data.</text>
</comment>
<keyword evidence="2" id="KW-1185">Reference proteome</keyword>
<protein>
    <submittedName>
        <fullName evidence="1">Uncharacterized protein</fullName>
    </submittedName>
</protein>
<evidence type="ECO:0000313" key="2">
    <source>
        <dbReference type="Proteomes" id="UP001412067"/>
    </source>
</evidence>
<sequence>MFLDTSVWDANEINKGKWTRNYVGTYALYVCVHPDVRAPIGTLLWEEEGAKLVIENRKDEILLLK</sequence>
<reference evidence="1 2" key="1">
    <citation type="journal article" date="2022" name="Nat. Plants">
        <title>Genomes of leafy and leafless Platanthera orchids illuminate the evolution of mycoheterotrophy.</title>
        <authorList>
            <person name="Li M.H."/>
            <person name="Liu K.W."/>
            <person name="Li Z."/>
            <person name="Lu H.C."/>
            <person name="Ye Q.L."/>
            <person name="Zhang D."/>
            <person name="Wang J.Y."/>
            <person name="Li Y.F."/>
            <person name="Zhong Z.M."/>
            <person name="Liu X."/>
            <person name="Yu X."/>
            <person name="Liu D.K."/>
            <person name="Tu X.D."/>
            <person name="Liu B."/>
            <person name="Hao Y."/>
            <person name="Liao X.Y."/>
            <person name="Jiang Y.T."/>
            <person name="Sun W.H."/>
            <person name="Chen J."/>
            <person name="Chen Y.Q."/>
            <person name="Ai Y."/>
            <person name="Zhai J.W."/>
            <person name="Wu S.S."/>
            <person name="Zhou Z."/>
            <person name="Hsiao Y.Y."/>
            <person name="Wu W.L."/>
            <person name="Chen Y.Y."/>
            <person name="Lin Y.F."/>
            <person name="Hsu J.L."/>
            <person name="Li C.Y."/>
            <person name="Wang Z.W."/>
            <person name="Zhao X."/>
            <person name="Zhong W.Y."/>
            <person name="Ma X.K."/>
            <person name="Ma L."/>
            <person name="Huang J."/>
            <person name="Chen G.Z."/>
            <person name="Huang M.Z."/>
            <person name="Huang L."/>
            <person name="Peng D.H."/>
            <person name="Luo Y.B."/>
            <person name="Zou S.Q."/>
            <person name="Chen S.P."/>
            <person name="Lan S."/>
            <person name="Tsai W.C."/>
            <person name="Van de Peer Y."/>
            <person name="Liu Z.J."/>
        </authorList>
    </citation>
    <scope>NUCLEOTIDE SEQUENCE [LARGE SCALE GENOMIC DNA]</scope>
    <source>
        <strain evidence="1">Lor288</strain>
    </source>
</reference>
<organism evidence="1 2">
    <name type="scientific">Platanthera guangdongensis</name>
    <dbReference type="NCBI Taxonomy" id="2320717"/>
    <lineage>
        <taxon>Eukaryota</taxon>
        <taxon>Viridiplantae</taxon>
        <taxon>Streptophyta</taxon>
        <taxon>Embryophyta</taxon>
        <taxon>Tracheophyta</taxon>
        <taxon>Spermatophyta</taxon>
        <taxon>Magnoliopsida</taxon>
        <taxon>Liliopsida</taxon>
        <taxon>Asparagales</taxon>
        <taxon>Orchidaceae</taxon>
        <taxon>Orchidoideae</taxon>
        <taxon>Orchideae</taxon>
        <taxon>Orchidinae</taxon>
        <taxon>Platanthera</taxon>
    </lineage>
</organism>
<evidence type="ECO:0000313" key="1">
    <source>
        <dbReference type="EMBL" id="KAK8939362.1"/>
    </source>
</evidence>
<accession>A0ABR2LEJ2</accession>
<proteinExistence type="predicted"/>
<dbReference type="Proteomes" id="UP001412067">
    <property type="component" value="Unassembled WGS sequence"/>
</dbReference>
<dbReference type="EMBL" id="JBBWWR010000020">
    <property type="protein sequence ID" value="KAK8939362.1"/>
    <property type="molecule type" value="Genomic_DNA"/>
</dbReference>
<gene>
    <name evidence="1" type="ORF">KSP40_PGU016239</name>
</gene>
<name>A0ABR2LEJ2_9ASPA</name>